<protein>
    <recommendedName>
        <fullName evidence="2">PIN domain-containing protein</fullName>
    </recommendedName>
</protein>
<evidence type="ECO:0000313" key="3">
    <source>
        <dbReference type="EMBL" id="KAL0949437.1"/>
    </source>
</evidence>
<proteinExistence type="predicted"/>
<dbReference type="InterPro" id="IPR052626">
    <property type="entry name" value="SWT1_Regulator"/>
</dbReference>
<dbReference type="PANTHER" id="PTHR16161">
    <property type="entry name" value="TRANSCRIPTIONAL PROTEIN SWT1"/>
    <property type="match status" value="1"/>
</dbReference>
<dbReference type="CDD" id="cd18727">
    <property type="entry name" value="PIN_Swt1-like"/>
    <property type="match status" value="1"/>
</dbReference>
<dbReference type="Gene3D" id="3.40.50.1010">
    <property type="entry name" value="5'-nuclease"/>
    <property type="match status" value="1"/>
</dbReference>
<feature type="domain" description="PIN" evidence="2">
    <location>
        <begin position="50"/>
        <end position="194"/>
    </location>
</feature>
<feature type="region of interest" description="Disordered" evidence="1">
    <location>
        <begin position="238"/>
        <end position="267"/>
    </location>
</feature>
<organism evidence="3 4">
    <name type="scientific">Hohenbuehelia grisea</name>
    <dbReference type="NCBI Taxonomy" id="104357"/>
    <lineage>
        <taxon>Eukaryota</taxon>
        <taxon>Fungi</taxon>
        <taxon>Dikarya</taxon>
        <taxon>Basidiomycota</taxon>
        <taxon>Agaricomycotina</taxon>
        <taxon>Agaricomycetes</taxon>
        <taxon>Agaricomycetidae</taxon>
        <taxon>Agaricales</taxon>
        <taxon>Pleurotineae</taxon>
        <taxon>Pleurotaceae</taxon>
        <taxon>Hohenbuehelia</taxon>
    </lineage>
</organism>
<evidence type="ECO:0000256" key="1">
    <source>
        <dbReference type="SAM" id="MobiDB-lite"/>
    </source>
</evidence>
<dbReference type="InterPro" id="IPR002716">
    <property type="entry name" value="PIN_dom"/>
</dbReference>
<evidence type="ECO:0000313" key="4">
    <source>
        <dbReference type="Proteomes" id="UP001556367"/>
    </source>
</evidence>
<dbReference type="Pfam" id="PF13638">
    <property type="entry name" value="PIN_4"/>
    <property type="match status" value="1"/>
</dbReference>
<dbReference type="Proteomes" id="UP001556367">
    <property type="component" value="Unassembled WGS sequence"/>
</dbReference>
<dbReference type="InterPro" id="IPR029060">
    <property type="entry name" value="PIN-like_dom_sf"/>
</dbReference>
<dbReference type="SUPFAM" id="SSF88723">
    <property type="entry name" value="PIN domain-like"/>
    <property type="match status" value="1"/>
</dbReference>
<comment type="caution">
    <text evidence="3">The sequence shown here is derived from an EMBL/GenBank/DDBJ whole genome shotgun (WGS) entry which is preliminary data.</text>
</comment>
<reference evidence="4" key="1">
    <citation type="submission" date="2024-06" db="EMBL/GenBank/DDBJ databases">
        <title>Multi-omics analyses provide insights into the biosynthesis of the anticancer antibiotic pleurotin in Hohenbuehelia grisea.</title>
        <authorList>
            <person name="Weaver J.A."/>
            <person name="Alberti F."/>
        </authorList>
    </citation>
    <scope>NUCLEOTIDE SEQUENCE [LARGE SCALE GENOMIC DNA]</scope>
    <source>
        <strain evidence="4">T-177</strain>
    </source>
</reference>
<dbReference type="EMBL" id="JASNQZ010000012">
    <property type="protein sequence ID" value="KAL0949437.1"/>
    <property type="molecule type" value="Genomic_DNA"/>
</dbReference>
<keyword evidence="4" id="KW-1185">Reference proteome</keyword>
<evidence type="ECO:0000259" key="2">
    <source>
        <dbReference type="Pfam" id="PF13638"/>
    </source>
</evidence>
<name>A0ABR3J1H9_9AGAR</name>
<sequence length="433" mass="48861">MFATVTNRDQSTAAAPLDHLHATLVRIDELANDVEMTAAEPLPFEDVTFIVIDTNILLIYFDALKEFVEDLEAAGLARHISVVIPGAVIGELDGQKNREGLAWSSRRASAWILAKVRERRAVRGQADWETRMESGSWKKRDPEHVQGERLTWGEVNDLLIRDCCEYFLHNVGRPTFLCSADNNLCALTQFSGVELITPERDSVFYSRKIAQTVLGDGHELLRSFRLAHAKYQSASKLSSRGIPDSRAWDSSQGRGDRPSVHLNSLGNELTRDDDVDMMDVDEDPRIDRDLPSHPLDLLHIQICEHFSALLVELVGKIGTDLVTGNDGGVSQSVHAPRWTRNTKRYWEWSPDECLEYLRSKKRIPTDADNFLRRHPARLARRGQEWPTAQWEKALESLAEIGEAFGEGSFQESLGVLYPHLSEVLLQKMRPTGT</sequence>
<gene>
    <name evidence="3" type="ORF">HGRIS_009495</name>
</gene>
<accession>A0ABR3J1H9</accession>
<dbReference type="PANTHER" id="PTHR16161:SF0">
    <property type="entry name" value="TRANSCRIPTIONAL PROTEIN SWT1"/>
    <property type="match status" value="1"/>
</dbReference>